<evidence type="ECO:0000313" key="2">
    <source>
        <dbReference type="Proteomes" id="UP000028980"/>
    </source>
</evidence>
<dbReference type="EMBL" id="BBLG01000001">
    <property type="protein sequence ID" value="GAK75248.1"/>
    <property type="molecule type" value="Genomic_DNA"/>
</dbReference>
<sequence length="66" mass="7512">MNTASNLKPNDAVTIFIPNEVPEDFILITPIRSDTTYLINREGKEVHKWYATSSPTLMAYLMDDAH</sequence>
<dbReference type="Proteomes" id="UP000028980">
    <property type="component" value="Unassembled WGS sequence"/>
</dbReference>
<proteinExistence type="predicted"/>
<gene>
    <name evidence="1" type="ORF">JCM19296_826</name>
</gene>
<dbReference type="AlphaFoldDB" id="A0A081D8K2"/>
<comment type="caution">
    <text evidence="1">The sequence shown here is derived from an EMBL/GenBank/DDBJ whole genome shotgun (WGS) entry which is preliminary data.</text>
</comment>
<accession>A0A081D8K2</accession>
<protein>
    <submittedName>
        <fullName evidence="1">Uncharacterized protein</fullName>
    </submittedName>
</protein>
<organism evidence="1 2">
    <name type="scientific">Nonlabens ulvanivorans</name>
    <name type="common">Persicivirga ulvanivorans</name>
    <dbReference type="NCBI Taxonomy" id="906888"/>
    <lineage>
        <taxon>Bacteria</taxon>
        <taxon>Pseudomonadati</taxon>
        <taxon>Bacteroidota</taxon>
        <taxon>Flavobacteriia</taxon>
        <taxon>Flavobacteriales</taxon>
        <taxon>Flavobacteriaceae</taxon>
        <taxon>Nonlabens</taxon>
    </lineage>
</organism>
<evidence type="ECO:0000313" key="1">
    <source>
        <dbReference type="EMBL" id="GAK75248.1"/>
    </source>
</evidence>
<name>A0A081D8K2_NONUL</name>
<reference evidence="1 2" key="1">
    <citation type="journal article" date="2014" name="Genome Announc.">
        <title>Draft Genome Sequences of Marine Flavobacterium Nonlabens Strains NR17, NR24, NR27, NR32, NR33, and Ara13.</title>
        <authorList>
            <person name="Nakanishi M."/>
            <person name="Meirelles P."/>
            <person name="Suzuki R."/>
            <person name="Takatani N."/>
            <person name="Mino S."/>
            <person name="Suda W."/>
            <person name="Oshima K."/>
            <person name="Hattori M."/>
            <person name="Ohkuma M."/>
            <person name="Hosokawa M."/>
            <person name="Miyashita K."/>
            <person name="Thompson F.L."/>
            <person name="Niwa A."/>
            <person name="Sawabe T."/>
            <person name="Sawabe T."/>
        </authorList>
    </citation>
    <scope>NUCLEOTIDE SEQUENCE [LARGE SCALE GENOMIC DNA]</scope>
    <source>
        <strain evidence="2">JCM19296</strain>
    </source>
</reference>